<organism evidence="1">
    <name type="scientific">marine sediment metagenome</name>
    <dbReference type="NCBI Taxonomy" id="412755"/>
    <lineage>
        <taxon>unclassified sequences</taxon>
        <taxon>metagenomes</taxon>
        <taxon>ecological metagenomes</taxon>
    </lineage>
</organism>
<protein>
    <submittedName>
        <fullName evidence="1">Uncharacterized protein</fullName>
    </submittedName>
</protein>
<gene>
    <name evidence="1" type="ORF">LCGC14_3100580</name>
</gene>
<sequence length="173" mass="19739">MNDVVVVAVEIGSSPERQIVPRPVFYKRVSKFVRGTVEKVLYPRQLKGKFTVLVNGNGLLERYPLNRWGLRSNFIVSSVSSGGNPKSLTDNQVERIMRDLKEDEGYLNPNAGVDIQHGIWFNSRSLPAPQFQAQGETWKPQLHFTGAFVPDEINFIEWLINRYVSNVVAHHIY</sequence>
<dbReference type="EMBL" id="LAZR01066798">
    <property type="protein sequence ID" value="KKK52865.1"/>
    <property type="molecule type" value="Genomic_DNA"/>
</dbReference>
<dbReference type="AlphaFoldDB" id="A0A0F8WWU3"/>
<proteinExistence type="predicted"/>
<accession>A0A0F8WWU3</accession>
<evidence type="ECO:0000313" key="1">
    <source>
        <dbReference type="EMBL" id="KKK52865.1"/>
    </source>
</evidence>
<reference evidence="1" key="1">
    <citation type="journal article" date="2015" name="Nature">
        <title>Complex archaea that bridge the gap between prokaryotes and eukaryotes.</title>
        <authorList>
            <person name="Spang A."/>
            <person name="Saw J.H."/>
            <person name="Jorgensen S.L."/>
            <person name="Zaremba-Niedzwiedzka K."/>
            <person name="Martijn J."/>
            <person name="Lind A.E."/>
            <person name="van Eijk R."/>
            <person name="Schleper C."/>
            <person name="Guy L."/>
            <person name="Ettema T.J."/>
        </authorList>
    </citation>
    <scope>NUCLEOTIDE SEQUENCE</scope>
</reference>
<comment type="caution">
    <text evidence="1">The sequence shown here is derived from an EMBL/GenBank/DDBJ whole genome shotgun (WGS) entry which is preliminary data.</text>
</comment>
<feature type="non-terminal residue" evidence="1">
    <location>
        <position position="173"/>
    </location>
</feature>
<name>A0A0F8WWU3_9ZZZZ</name>